<keyword evidence="1" id="KW-1133">Transmembrane helix</keyword>
<feature type="transmembrane region" description="Helical" evidence="1">
    <location>
        <begin position="254"/>
        <end position="274"/>
    </location>
</feature>
<sequence length="278" mass="29979">MSIAQQIVPPVLGFRNRFFSHPITRMVIGVIAVLAPITLTMILADILVPKPLRVGGWPFLLATAMSVLSYRYFVRRTESGRALTELAMPGAAREAGAGIVLGASLGLAVAGLLALAGAFHVTGSNDWTIMLKTLPEQMMVAIFEELIFRAVLFRLVEQRWGTRVALVSSFVLFAAAHLPNEGVSVLGVVITGVAGLTHSAAYMVTRRLWLPIGLHFGWNYLFDGVFAVPVSGHAARGWLQVSMPGPEWLSGGHYGVEASAAALLVWAIATLLLLRRKQ</sequence>
<evidence type="ECO:0000256" key="1">
    <source>
        <dbReference type="SAM" id="Phobius"/>
    </source>
</evidence>
<protein>
    <submittedName>
        <fullName evidence="3">CPBP family intramembrane metalloprotease</fullName>
    </submittedName>
</protein>
<proteinExistence type="predicted"/>
<gene>
    <name evidence="3" type="ORF">GTP45_18905</name>
</gene>
<feature type="transmembrane region" description="Helical" evidence="1">
    <location>
        <begin position="26"/>
        <end position="48"/>
    </location>
</feature>
<dbReference type="Proteomes" id="UP000450012">
    <property type="component" value="Unassembled WGS sequence"/>
</dbReference>
<dbReference type="InterPro" id="IPR003675">
    <property type="entry name" value="Rce1/LyrA-like_dom"/>
</dbReference>
<accession>A0A7X4KD59</accession>
<feature type="domain" description="CAAX prenyl protease 2/Lysostaphin resistance protein A-like" evidence="2">
    <location>
        <begin position="137"/>
        <end position="221"/>
    </location>
</feature>
<dbReference type="PANTHER" id="PTHR39430:SF1">
    <property type="entry name" value="PROTEASE"/>
    <property type="match status" value="1"/>
</dbReference>
<dbReference type="EMBL" id="WWCK01000005">
    <property type="protein sequence ID" value="MYM68890.1"/>
    <property type="molecule type" value="Genomic_DNA"/>
</dbReference>
<dbReference type="GO" id="GO:0008237">
    <property type="term" value="F:metallopeptidase activity"/>
    <property type="evidence" value="ECO:0007669"/>
    <property type="project" value="UniProtKB-KW"/>
</dbReference>
<dbReference type="GO" id="GO:0080120">
    <property type="term" value="P:CAAX-box protein maturation"/>
    <property type="evidence" value="ECO:0007669"/>
    <property type="project" value="UniProtKB-ARBA"/>
</dbReference>
<dbReference type="PANTHER" id="PTHR39430">
    <property type="entry name" value="MEMBRANE-ASSOCIATED PROTEASE-RELATED"/>
    <property type="match status" value="1"/>
</dbReference>
<feature type="transmembrane region" description="Helical" evidence="1">
    <location>
        <begin position="216"/>
        <end position="234"/>
    </location>
</feature>
<dbReference type="Pfam" id="PF02517">
    <property type="entry name" value="Rce1-like"/>
    <property type="match status" value="1"/>
</dbReference>
<evidence type="ECO:0000313" key="4">
    <source>
        <dbReference type="Proteomes" id="UP000450012"/>
    </source>
</evidence>
<feature type="transmembrane region" description="Helical" evidence="1">
    <location>
        <begin position="185"/>
        <end position="204"/>
    </location>
</feature>
<keyword evidence="1" id="KW-0812">Transmembrane</keyword>
<feature type="transmembrane region" description="Helical" evidence="1">
    <location>
        <begin position="95"/>
        <end position="118"/>
    </location>
</feature>
<name>A0A7X4KD59_9BURK</name>
<reference evidence="3 4" key="1">
    <citation type="submission" date="2019-12" db="EMBL/GenBank/DDBJ databases">
        <title>Novel species isolated from a subtropical stream in China.</title>
        <authorList>
            <person name="Lu H."/>
        </authorList>
    </citation>
    <scope>NUCLEOTIDE SEQUENCE [LARGE SCALE GENOMIC DNA]</scope>
    <source>
        <strain evidence="3 4">FT55W</strain>
    </source>
</reference>
<keyword evidence="1" id="KW-0472">Membrane</keyword>
<organism evidence="3 4">
    <name type="scientific">Duganella rivi</name>
    <dbReference type="NCBI Taxonomy" id="2666083"/>
    <lineage>
        <taxon>Bacteria</taxon>
        <taxon>Pseudomonadati</taxon>
        <taxon>Pseudomonadota</taxon>
        <taxon>Betaproteobacteria</taxon>
        <taxon>Burkholderiales</taxon>
        <taxon>Oxalobacteraceae</taxon>
        <taxon>Telluria group</taxon>
        <taxon>Duganella</taxon>
    </lineage>
</organism>
<comment type="caution">
    <text evidence="3">The sequence shown here is derived from an EMBL/GenBank/DDBJ whole genome shotgun (WGS) entry which is preliminary data.</text>
</comment>
<evidence type="ECO:0000313" key="3">
    <source>
        <dbReference type="EMBL" id="MYM68890.1"/>
    </source>
</evidence>
<keyword evidence="3" id="KW-0482">Metalloprotease</keyword>
<dbReference type="AlphaFoldDB" id="A0A7X4KD59"/>
<dbReference type="RefSeq" id="WP_161015416.1">
    <property type="nucleotide sequence ID" value="NZ_WWCK01000005.1"/>
</dbReference>
<keyword evidence="3" id="KW-0645">Protease</keyword>
<dbReference type="GO" id="GO:0004175">
    <property type="term" value="F:endopeptidase activity"/>
    <property type="evidence" value="ECO:0007669"/>
    <property type="project" value="UniProtKB-ARBA"/>
</dbReference>
<feature type="transmembrane region" description="Helical" evidence="1">
    <location>
        <begin position="54"/>
        <end position="74"/>
    </location>
</feature>
<evidence type="ECO:0000259" key="2">
    <source>
        <dbReference type="Pfam" id="PF02517"/>
    </source>
</evidence>
<keyword evidence="4" id="KW-1185">Reference proteome</keyword>
<keyword evidence="3" id="KW-0378">Hydrolase</keyword>